<evidence type="ECO:0000256" key="1">
    <source>
        <dbReference type="SAM" id="MobiDB-lite"/>
    </source>
</evidence>
<dbReference type="Proteomes" id="UP001066276">
    <property type="component" value="Chromosome 9"/>
</dbReference>
<comment type="caution">
    <text evidence="2">The sequence shown here is derived from an EMBL/GenBank/DDBJ whole genome shotgun (WGS) entry which is preliminary data.</text>
</comment>
<sequence length="96" mass="10289">MGCLRSGTGAGRPQEAAAQDSQKLDAVLAAVEHIGDSLKRARTSLEAKIDKVASDLVLLHADHRNLVDKTGVIEAHDDELTPVTTRLESTMEEVLT</sequence>
<dbReference type="EMBL" id="JANPWB010000013">
    <property type="protein sequence ID" value="KAJ1107035.1"/>
    <property type="molecule type" value="Genomic_DNA"/>
</dbReference>
<gene>
    <name evidence="2" type="ORF">NDU88_004432</name>
</gene>
<keyword evidence="3" id="KW-1185">Reference proteome</keyword>
<accession>A0AAV7MWD6</accession>
<evidence type="ECO:0000313" key="3">
    <source>
        <dbReference type="Proteomes" id="UP001066276"/>
    </source>
</evidence>
<proteinExistence type="predicted"/>
<reference evidence="2" key="1">
    <citation type="journal article" date="2022" name="bioRxiv">
        <title>Sequencing and chromosome-scale assembly of the giantPleurodeles waltlgenome.</title>
        <authorList>
            <person name="Brown T."/>
            <person name="Elewa A."/>
            <person name="Iarovenko S."/>
            <person name="Subramanian E."/>
            <person name="Araus A.J."/>
            <person name="Petzold A."/>
            <person name="Susuki M."/>
            <person name="Suzuki K.-i.T."/>
            <person name="Hayashi T."/>
            <person name="Toyoda A."/>
            <person name="Oliveira C."/>
            <person name="Osipova E."/>
            <person name="Leigh N.D."/>
            <person name="Simon A."/>
            <person name="Yun M.H."/>
        </authorList>
    </citation>
    <scope>NUCLEOTIDE SEQUENCE</scope>
    <source>
        <strain evidence="2">20211129_DDA</strain>
        <tissue evidence="2">Liver</tissue>
    </source>
</reference>
<evidence type="ECO:0000313" key="2">
    <source>
        <dbReference type="EMBL" id="KAJ1107035.1"/>
    </source>
</evidence>
<organism evidence="2 3">
    <name type="scientific">Pleurodeles waltl</name>
    <name type="common">Iberian ribbed newt</name>
    <dbReference type="NCBI Taxonomy" id="8319"/>
    <lineage>
        <taxon>Eukaryota</taxon>
        <taxon>Metazoa</taxon>
        <taxon>Chordata</taxon>
        <taxon>Craniata</taxon>
        <taxon>Vertebrata</taxon>
        <taxon>Euteleostomi</taxon>
        <taxon>Amphibia</taxon>
        <taxon>Batrachia</taxon>
        <taxon>Caudata</taxon>
        <taxon>Salamandroidea</taxon>
        <taxon>Salamandridae</taxon>
        <taxon>Pleurodelinae</taxon>
        <taxon>Pleurodeles</taxon>
    </lineage>
</organism>
<name>A0AAV7MWD6_PLEWA</name>
<feature type="region of interest" description="Disordered" evidence="1">
    <location>
        <begin position="1"/>
        <end position="20"/>
    </location>
</feature>
<protein>
    <submittedName>
        <fullName evidence="2">Uncharacterized protein</fullName>
    </submittedName>
</protein>
<dbReference type="AlphaFoldDB" id="A0AAV7MWD6"/>